<dbReference type="SUPFAM" id="SSF51120">
    <property type="entry name" value="beta-Roll"/>
    <property type="match status" value="1"/>
</dbReference>
<feature type="chain" id="PRO_5038575433" evidence="3">
    <location>
        <begin position="27"/>
        <end position="316"/>
    </location>
</feature>
<reference evidence="4 5" key="1">
    <citation type="submission" date="2019-06" db="EMBL/GenBank/DDBJ databases">
        <title>Sequencing the genomes of 1000 actinobacteria strains.</title>
        <authorList>
            <person name="Klenk H.-P."/>
        </authorList>
    </citation>
    <scope>NUCLEOTIDE SEQUENCE [LARGE SCALE GENOMIC DNA]</scope>
    <source>
        <strain evidence="4 5">DSM 21776</strain>
    </source>
</reference>
<dbReference type="Gene3D" id="2.150.10.10">
    <property type="entry name" value="Serralysin-like metalloprotease, C-terminal"/>
    <property type="match status" value="2"/>
</dbReference>
<sequence>MSLKSRSRIPAAVVASLLLIAAPQLAWPATASPTSTLDQSNDVPAQSYLGSTEQQAQTFTAGRDGSLDRVEVKGFRSSSPGALSVQITAVDGSGAPTGAALGAGSADTTTLPTFTGDLSGGGWLSVDIIPAVQVHAGTQYAIVSPTTSPFHFLWSLSIGDTYPAGAGSPPLGQAYDYLFRTFVLTPEPAATCEGRDPTIYVKDAMVVGGPDSGKPYTGTLRGSTAADVILGTSGADVMSGGNGDDVICGSGGNDTIKGGNGNDALIGGDGQDLLDGGNGNDVLTGGADADAFIGGRGADTATDYSLSEGDTQRSIP</sequence>
<keyword evidence="2" id="KW-0964">Secreted</keyword>
<comment type="caution">
    <text evidence="4">The sequence shown here is derived from an EMBL/GenBank/DDBJ whole genome shotgun (WGS) entry which is preliminary data.</text>
</comment>
<comment type="subcellular location">
    <subcellularLocation>
        <location evidence="1">Secreted</location>
    </subcellularLocation>
</comment>
<evidence type="ECO:0000256" key="1">
    <source>
        <dbReference type="ARBA" id="ARBA00004613"/>
    </source>
</evidence>
<keyword evidence="3" id="KW-0732">Signal</keyword>
<evidence type="ECO:0000256" key="3">
    <source>
        <dbReference type="SAM" id="SignalP"/>
    </source>
</evidence>
<feature type="signal peptide" evidence="3">
    <location>
        <begin position="1"/>
        <end position="26"/>
    </location>
</feature>
<dbReference type="PROSITE" id="PS00330">
    <property type="entry name" value="HEMOLYSIN_CALCIUM"/>
    <property type="match status" value="3"/>
</dbReference>
<dbReference type="InterPro" id="IPR001343">
    <property type="entry name" value="Hemolysn_Ca-bd"/>
</dbReference>
<dbReference type="PANTHER" id="PTHR38340:SF1">
    <property type="entry name" value="S-LAYER PROTEIN"/>
    <property type="match status" value="1"/>
</dbReference>
<dbReference type="InterPro" id="IPR011049">
    <property type="entry name" value="Serralysin-like_metalloprot_C"/>
</dbReference>
<dbReference type="PANTHER" id="PTHR38340">
    <property type="entry name" value="S-LAYER PROTEIN"/>
    <property type="match status" value="1"/>
</dbReference>
<evidence type="ECO:0000256" key="2">
    <source>
        <dbReference type="ARBA" id="ARBA00022525"/>
    </source>
</evidence>
<dbReference type="GO" id="GO:0005576">
    <property type="term" value="C:extracellular region"/>
    <property type="evidence" value="ECO:0007669"/>
    <property type="project" value="UniProtKB-SubCell"/>
</dbReference>
<dbReference type="AlphaFoldDB" id="A0A543PLG9"/>
<dbReference type="InterPro" id="IPR050557">
    <property type="entry name" value="RTX_toxin/Mannuronan_C5-epim"/>
</dbReference>
<protein>
    <submittedName>
        <fullName evidence="4">Hemolysin type calcium-binding protein</fullName>
    </submittedName>
</protein>
<evidence type="ECO:0000313" key="4">
    <source>
        <dbReference type="EMBL" id="TQN44909.1"/>
    </source>
</evidence>
<dbReference type="GO" id="GO:0005509">
    <property type="term" value="F:calcium ion binding"/>
    <property type="evidence" value="ECO:0007669"/>
    <property type="project" value="InterPro"/>
</dbReference>
<dbReference type="Pfam" id="PF00353">
    <property type="entry name" value="HemolysinCabind"/>
    <property type="match status" value="2"/>
</dbReference>
<accession>A0A543PLG9</accession>
<gene>
    <name evidence="4" type="ORF">FHX52_4131</name>
</gene>
<evidence type="ECO:0000313" key="5">
    <source>
        <dbReference type="Proteomes" id="UP000320085"/>
    </source>
</evidence>
<organism evidence="4 5">
    <name type="scientific">Humibacillus xanthopallidus</name>
    <dbReference type="NCBI Taxonomy" id="412689"/>
    <lineage>
        <taxon>Bacteria</taxon>
        <taxon>Bacillati</taxon>
        <taxon>Actinomycetota</taxon>
        <taxon>Actinomycetes</taxon>
        <taxon>Micrococcales</taxon>
        <taxon>Intrasporangiaceae</taxon>
        <taxon>Humibacillus</taxon>
    </lineage>
</organism>
<dbReference type="InterPro" id="IPR018511">
    <property type="entry name" value="Hemolysin-typ_Ca-bd_CS"/>
</dbReference>
<dbReference type="PRINTS" id="PR00313">
    <property type="entry name" value="CABNDNGRPT"/>
</dbReference>
<proteinExistence type="predicted"/>
<name>A0A543PLG9_9MICO</name>
<dbReference type="Proteomes" id="UP000320085">
    <property type="component" value="Unassembled WGS sequence"/>
</dbReference>
<dbReference type="EMBL" id="VFQF01000003">
    <property type="protein sequence ID" value="TQN44909.1"/>
    <property type="molecule type" value="Genomic_DNA"/>
</dbReference>